<reference evidence="3" key="1">
    <citation type="journal article" date="2014" name="BMC Genomics">
        <title>The Babesia bovis gene and promoter model: an update from full-length EST analysis.</title>
        <authorList>
            <person name="Yamagishi J."/>
            <person name="Wakaguri H."/>
            <person name="Yokoyama N."/>
            <person name="Yamashita R."/>
            <person name="Suzuki Y."/>
            <person name="Xuan X."/>
            <person name="Igarashi I."/>
        </authorList>
    </citation>
    <scope>NUCLEOTIDE SEQUENCE</scope>
    <source>
        <strain evidence="3">Texas</strain>
    </source>
</reference>
<evidence type="ECO:0000313" key="3">
    <source>
        <dbReference type="EMBL" id="BAN65036.1"/>
    </source>
</evidence>
<dbReference type="AlphaFoldDB" id="S6B7J8"/>
<dbReference type="CDD" id="cd06465">
    <property type="entry name" value="p23_hB-ind1_like"/>
    <property type="match status" value="1"/>
</dbReference>
<dbReference type="GO" id="GO:0006457">
    <property type="term" value="P:protein folding"/>
    <property type="evidence" value="ECO:0007669"/>
    <property type="project" value="TreeGrafter"/>
</dbReference>
<dbReference type="EMBL" id="AK441483">
    <property type="protein sequence ID" value="BAN65277.1"/>
    <property type="molecule type" value="mRNA"/>
</dbReference>
<dbReference type="Gene3D" id="2.60.40.790">
    <property type="match status" value="1"/>
</dbReference>
<dbReference type="GO" id="GO:0005829">
    <property type="term" value="C:cytosol"/>
    <property type="evidence" value="ECO:0007669"/>
    <property type="project" value="TreeGrafter"/>
</dbReference>
<protein>
    <recommendedName>
        <fullName evidence="2">CS domain-containing protein</fullName>
    </recommendedName>
</protein>
<dbReference type="GO" id="GO:0051879">
    <property type="term" value="F:Hsp90 protein binding"/>
    <property type="evidence" value="ECO:0007669"/>
    <property type="project" value="InterPro"/>
</dbReference>
<dbReference type="GO" id="GO:0051131">
    <property type="term" value="P:chaperone-mediated protein complex assembly"/>
    <property type="evidence" value="ECO:0007669"/>
    <property type="project" value="TreeGrafter"/>
</dbReference>
<dbReference type="PROSITE" id="PS51203">
    <property type="entry name" value="CS"/>
    <property type="match status" value="1"/>
</dbReference>
<dbReference type="PANTHER" id="PTHR22932:SF1">
    <property type="entry name" value="CO-CHAPERONE PROTEIN DAF-41"/>
    <property type="match status" value="1"/>
</dbReference>
<feature type="domain" description="CS" evidence="2">
    <location>
        <begin position="2"/>
        <end position="87"/>
    </location>
</feature>
<sequence>MALSPNVLWAQTDDALLLTVELPEEKDTVINLDNNALKIAGKKEGKDYECTINFYKPIKAGEALKANDRFLRFKLPKDENEKWPSLNNDGKKHWIKIDWNRWIDSDAEDNETNVIQDDFDMSKFGPFGNMGGYPGMGDDDDDFMDDEEHECCEQSECACDDCECDTICKCGADCECENCSCVKECKCDGEVPEEKVEDTKKPCDCCDNCTCGDNCQCTPENKCSEKCSCPGK</sequence>
<gene>
    <name evidence="3" type="primary">BBOV_III004670</name>
</gene>
<accession>S6B7J8</accession>
<proteinExistence type="evidence at transcript level"/>
<dbReference type="GO" id="GO:0051087">
    <property type="term" value="F:protein-folding chaperone binding"/>
    <property type="evidence" value="ECO:0007669"/>
    <property type="project" value="TreeGrafter"/>
</dbReference>
<dbReference type="PANTHER" id="PTHR22932">
    <property type="entry name" value="TELOMERASE-BINDING PROTEIN P23 HSP90 CO-CHAPERONE"/>
    <property type="match status" value="1"/>
</dbReference>
<evidence type="ECO:0000259" key="2">
    <source>
        <dbReference type="PROSITE" id="PS51203"/>
    </source>
</evidence>
<dbReference type="InterPro" id="IPR007052">
    <property type="entry name" value="CS_dom"/>
</dbReference>
<dbReference type="Pfam" id="PF04969">
    <property type="entry name" value="CS"/>
    <property type="match status" value="1"/>
</dbReference>
<dbReference type="InterPro" id="IPR008978">
    <property type="entry name" value="HSP20-like_chaperone"/>
</dbReference>
<dbReference type="InterPro" id="IPR045250">
    <property type="entry name" value="p23-like"/>
</dbReference>
<organism evidence="3">
    <name type="scientific">Babesia bovis</name>
    <dbReference type="NCBI Taxonomy" id="5865"/>
    <lineage>
        <taxon>Eukaryota</taxon>
        <taxon>Sar</taxon>
        <taxon>Alveolata</taxon>
        <taxon>Apicomplexa</taxon>
        <taxon>Aconoidasida</taxon>
        <taxon>Piroplasmida</taxon>
        <taxon>Babesiidae</taxon>
        <taxon>Babesia</taxon>
    </lineage>
</organism>
<comment type="similarity">
    <text evidence="1">Belongs to the p23/wos2 family.</text>
</comment>
<dbReference type="EMBL" id="AK441242">
    <property type="protein sequence ID" value="BAN65036.1"/>
    <property type="molecule type" value="mRNA"/>
</dbReference>
<dbReference type="VEuPathDB" id="PiroplasmaDB:BBOV_III004670"/>
<name>S6B7J8_BABBO</name>
<evidence type="ECO:0000256" key="1">
    <source>
        <dbReference type="ARBA" id="ARBA00025733"/>
    </source>
</evidence>
<dbReference type="GO" id="GO:0005634">
    <property type="term" value="C:nucleus"/>
    <property type="evidence" value="ECO:0007669"/>
    <property type="project" value="TreeGrafter"/>
</dbReference>
<dbReference type="SUPFAM" id="SSF49764">
    <property type="entry name" value="HSP20-like chaperones"/>
    <property type="match status" value="1"/>
</dbReference>